<evidence type="ECO:0000256" key="2">
    <source>
        <dbReference type="ARBA" id="ARBA00010735"/>
    </source>
</evidence>
<feature type="transmembrane region" description="Helical" evidence="8">
    <location>
        <begin position="21"/>
        <end position="40"/>
    </location>
</feature>
<sequence length="235" mass="25659">MEENLMDSNRIKEAIKFSSPIMLGYIPIAMAFGLLCKGQNISMLDSTLFSFVFYSGAAQFMAVELLGAGVGMFSIVLSVFLLNLRLFIMSTSLGIHTQKINPKALPVIGFMLTDEAFSVMSFNKEKLNTEFALAVELGPYLAWGIFTPVGYLIGQLMPKSVQTSLEVGLTAMFIALVVPSIKKSSNGLVVSLIGVVTYAIIFYLKFIPSGWDIILAILLSSFIGLKVIMKRGQNV</sequence>
<keyword evidence="6 8" id="KW-1133">Transmembrane helix</keyword>
<dbReference type="HOGENOM" id="CLU_065777_3_2_9"/>
<keyword evidence="4" id="KW-1003">Cell membrane</keyword>
<feature type="transmembrane region" description="Helical" evidence="8">
    <location>
        <begin position="60"/>
        <end position="82"/>
    </location>
</feature>
<dbReference type="GO" id="GO:0005886">
    <property type="term" value="C:plasma membrane"/>
    <property type="evidence" value="ECO:0007669"/>
    <property type="project" value="UniProtKB-SubCell"/>
</dbReference>
<evidence type="ECO:0000256" key="7">
    <source>
        <dbReference type="ARBA" id="ARBA00023136"/>
    </source>
</evidence>
<evidence type="ECO:0000256" key="4">
    <source>
        <dbReference type="ARBA" id="ARBA00022475"/>
    </source>
</evidence>
<accession>D6S7Y2</accession>
<keyword evidence="7 8" id="KW-0472">Membrane</keyword>
<keyword evidence="5 8" id="KW-0812">Transmembrane</keyword>
<dbReference type="Pfam" id="PF03591">
    <property type="entry name" value="AzlC"/>
    <property type="match status" value="1"/>
</dbReference>
<gene>
    <name evidence="9" type="ORF">HMPREF0391_10568</name>
</gene>
<protein>
    <submittedName>
        <fullName evidence="9">Putative azaleucine resistance protein AzlC</fullName>
    </submittedName>
</protein>
<proteinExistence type="inferred from homology"/>
<dbReference type="PANTHER" id="PTHR34979:SF1">
    <property type="entry name" value="INNER MEMBRANE PROTEIN YGAZ"/>
    <property type="match status" value="1"/>
</dbReference>
<keyword evidence="3" id="KW-0813">Transport</keyword>
<dbReference type="InterPro" id="IPR011606">
    <property type="entry name" value="Brnchd-chn_aa_trnsp_permease"/>
</dbReference>
<dbReference type="STRING" id="525282.HMPREF0391_10568"/>
<evidence type="ECO:0000256" key="1">
    <source>
        <dbReference type="ARBA" id="ARBA00004651"/>
    </source>
</evidence>
<comment type="subcellular location">
    <subcellularLocation>
        <location evidence="1">Cell membrane</location>
        <topology evidence="1">Multi-pass membrane protein</topology>
    </subcellularLocation>
</comment>
<dbReference type="AlphaFoldDB" id="D6S7Y2"/>
<dbReference type="GO" id="GO:1903785">
    <property type="term" value="P:L-valine transmembrane transport"/>
    <property type="evidence" value="ECO:0007669"/>
    <property type="project" value="TreeGrafter"/>
</dbReference>
<evidence type="ECO:0000313" key="9">
    <source>
        <dbReference type="EMBL" id="EFH92910.1"/>
    </source>
</evidence>
<name>D6S7Y2_FINMA</name>
<evidence type="ECO:0000256" key="5">
    <source>
        <dbReference type="ARBA" id="ARBA00022692"/>
    </source>
</evidence>
<feature type="transmembrane region" description="Helical" evidence="8">
    <location>
        <begin position="131"/>
        <end position="154"/>
    </location>
</feature>
<evidence type="ECO:0000256" key="6">
    <source>
        <dbReference type="ARBA" id="ARBA00022989"/>
    </source>
</evidence>
<evidence type="ECO:0000256" key="3">
    <source>
        <dbReference type="ARBA" id="ARBA00022448"/>
    </source>
</evidence>
<feature type="transmembrane region" description="Helical" evidence="8">
    <location>
        <begin position="160"/>
        <end position="178"/>
    </location>
</feature>
<feature type="transmembrane region" description="Helical" evidence="8">
    <location>
        <begin position="210"/>
        <end position="229"/>
    </location>
</feature>
<dbReference type="EMBL" id="ACHM02000002">
    <property type="protein sequence ID" value="EFH92910.1"/>
    <property type="molecule type" value="Genomic_DNA"/>
</dbReference>
<comment type="caution">
    <text evidence="9">The sequence shown here is derived from an EMBL/GenBank/DDBJ whole genome shotgun (WGS) entry which is preliminary data.</text>
</comment>
<dbReference type="PANTHER" id="PTHR34979">
    <property type="entry name" value="INNER MEMBRANE PROTEIN YGAZ"/>
    <property type="match status" value="1"/>
</dbReference>
<reference evidence="9" key="1">
    <citation type="submission" date="2010-05" db="EMBL/GenBank/DDBJ databases">
        <authorList>
            <person name="Muzny D."/>
            <person name="Qin X."/>
            <person name="Buhay C."/>
            <person name="Dugan-Rocha S."/>
            <person name="Ding Y."/>
            <person name="Chen G."/>
            <person name="Hawes A."/>
            <person name="Holder M."/>
            <person name="Jhangiani S."/>
            <person name="Johnson A."/>
            <person name="Khan Z."/>
            <person name="Li Z."/>
            <person name="Liu W."/>
            <person name="Liu X."/>
            <person name="Perez L."/>
            <person name="Shen H."/>
            <person name="Wang Q."/>
            <person name="Watt J."/>
            <person name="Xi L."/>
            <person name="Xin Y."/>
            <person name="Zhou J."/>
            <person name="Deng J."/>
            <person name="Jiang H."/>
            <person name="Liu Y."/>
            <person name="Qu J."/>
            <person name="Song X.-Z."/>
            <person name="Zhang L."/>
            <person name="Villasana D."/>
            <person name="Johnson A."/>
            <person name="Liu J."/>
            <person name="Liyanage D."/>
            <person name="Lorensuhewa L."/>
            <person name="Robinson T."/>
            <person name="Song A."/>
            <person name="Song B.-B."/>
            <person name="Dinh H."/>
            <person name="Thornton R."/>
            <person name="Coyle M."/>
            <person name="Francisco L."/>
            <person name="Jackson L."/>
            <person name="Javaid M."/>
            <person name="Korchina V."/>
            <person name="Kovar C."/>
            <person name="Mata R."/>
            <person name="Mathew T."/>
            <person name="Ngo R."/>
            <person name="Nguyen L."/>
            <person name="Nguyen N."/>
            <person name="Okwuonu G."/>
            <person name="Ongeri F."/>
            <person name="Pham C."/>
            <person name="Simmons D."/>
            <person name="Wilczek-Boney K."/>
            <person name="Hale W."/>
            <person name="Jakkamsetti A."/>
            <person name="Pham P."/>
            <person name="Ruth R."/>
            <person name="San Lucas F."/>
            <person name="Warren J."/>
            <person name="Zhang J."/>
            <person name="Zhao Z."/>
            <person name="Zhou C."/>
            <person name="Zhu D."/>
            <person name="Lee S."/>
            <person name="Bess C."/>
            <person name="Blankenburg K."/>
            <person name="Forbes L."/>
            <person name="Fu Q."/>
            <person name="Gubbala S."/>
            <person name="Hirani K."/>
            <person name="Jayaseelan J.C."/>
            <person name="Lara F."/>
            <person name="Munidasa M."/>
            <person name="Palculict T."/>
            <person name="Patil S."/>
            <person name="Pu L.-L."/>
            <person name="Saada N."/>
            <person name="Tang L."/>
            <person name="Weissenberger G."/>
            <person name="Zhu Y."/>
            <person name="Hemphill L."/>
            <person name="Shang Y."/>
            <person name="Youmans B."/>
            <person name="Ayvaz T."/>
            <person name="Ross M."/>
            <person name="Santibanez J."/>
            <person name="Aqrawi P."/>
            <person name="Gross S."/>
            <person name="Joshi V."/>
            <person name="Fowler G."/>
            <person name="Nazareth L."/>
            <person name="Reid J."/>
            <person name="Worley K."/>
            <person name="Petrosino J."/>
            <person name="Highlander S."/>
            <person name="Gibbs R."/>
        </authorList>
    </citation>
    <scope>NUCLEOTIDE SEQUENCE [LARGE SCALE GENOMIC DNA]</scope>
    <source>
        <strain evidence="9">ATCC 53516</strain>
    </source>
</reference>
<dbReference type="Proteomes" id="UP000004063">
    <property type="component" value="Chromosome"/>
</dbReference>
<dbReference type="eggNOG" id="COG1296">
    <property type="taxonomic scope" value="Bacteria"/>
</dbReference>
<evidence type="ECO:0000256" key="8">
    <source>
        <dbReference type="SAM" id="Phobius"/>
    </source>
</evidence>
<feature type="transmembrane region" description="Helical" evidence="8">
    <location>
        <begin position="185"/>
        <end position="204"/>
    </location>
</feature>
<organism evidence="9">
    <name type="scientific">Finegoldia magna ATCC 53516</name>
    <dbReference type="NCBI Taxonomy" id="525282"/>
    <lineage>
        <taxon>Bacteria</taxon>
        <taxon>Bacillati</taxon>
        <taxon>Bacillota</taxon>
        <taxon>Tissierellia</taxon>
        <taxon>Tissierellales</taxon>
        <taxon>Peptoniphilaceae</taxon>
        <taxon>Finegoldia</taxon>
    </lineage>
</organism>
<comment type="similarity">
    <text evidence="2">Belongs to the AzlC family.</text>
</comment>